<accession>R7TU21</accession>
<dbReference type="InterPro" id="IPR026906">
    <property type="entry name" value="LRR_5"/>
</dbReference>
<gene>
    <name evidence="6" type="ORF">CAPTEDRAFT_222038</name>
</gene>
<dbReference type="GO" id="GO:0005615">
    <property type="term" value="C:extracellular space"/>
    <property type="evidence" value="ECO:0007669"/>
    <property type="project" value="TreeGrafter"/>
</dbReference>
<keyword evidence="8" id="KW-1185">Reference proteome</keyword>
<keyword evidence="5" id="KW-1133">Transmembrane helix</keyword>
<feature type="region of interest" description="Disordered" evidence="4">
    <location>
        <begin position="757"/>
        <end position="818"/>
    </location>
</feature>
<keyword evidence="2" id="KW-0732">Signal</keyword>
<evidence type="ECO:0000256" key="2">
    <source>
        <dbReference type="ARBA" id="ARBA00022729"/>
    </source>
</evidence>
<dbReference type="Proteomes" id="UP000014760">
    <property type="component" value="Unassembled WGS sequence"/>
</dbReference>
<dbReference type="Gene3D" id="3.80.10.10">
    <property type="entry name" value="Ribonuclease Inhibitor"/>
    <property type="match status" value="4"/>
</dbReference>
<evidence type="ECO:0000313" key="7">
    <source>
        <dbReference type="EnsemblMetazoa" id="CapteP222038"/>
    </source>
</evidence>
<evidence type="ECO:0008006" key="9">
    <source>
        <dbReference type="Google" id="ProtNLM"/>
    </source>
</evidence>
<keyword evidence="5" id="KW-0472">Membrane</keyword>
<dbReference type="InterPro" id="IPR050328">
    <property type="entry name" value="Dev_Immune_Receptor"/>
</dbReference>
<protein>
    <recommendedName>
        <fullName evidence="9">LRRCT domain-containing protein</fullName>
    </recommendedName>
</protein>
<dbReference type="InterPro" id="IPR032675">
    <property type="entry name" value="LRR_dom_sf"/>
</dbReference>
<evidence type="ECO:0000256" key="5">
    <source>
        <dbReference type="SAM" id="Phobius"/>
    </source>
</evidence>
<name>R7TU21_CAPTE</name>
<reference evidence="6 8" key="2">
    <citation type="journal article" date="2013" name="Nature">
        <title>Insights into bilaterian evolution from three spiralian genomes.</title>
        <authorList>
            <person name="Simakov O."/>
            <person name="Marletaz F."/>
            <person name="Cho S.J."/>
            <person name="Edsinger-Gonzales E."/>
            <person name="Havlak P."/>
            <person name="Hellsten U."/>
            <person name="Kuo D.H."/>
            <person name="Larsson T."/>
            <person name="Lv J."/>
            <person name="Arendt D."/>
            <person name="Savage R."/>
            <person name="Osoegawa K."/>
            <person name="de Jong P."/>
            <person name="Grimwood J."/>
            <person name="Chapman J.A."/>
            <person name="Shapiro H."/>
            <person name="Aerts A."/>
            <person name="Otillar R.P."/>
            <person name="Terry A.Y."/>
            <person name="Boore J.L."/>
            <person name="Grigoriev I.V."/>
            <person name="Lindberg D.R."/>
            <person name="Seaver E.C."/>
            <person name="Weisblat D.A."/>
            <person name="Putnam N.H."/>
            <person name="Rokhsar D.S."/>
        </authorList>
    </citation>
    <scope>NUCLEOTIDE SEQUENCE</scope>
    <source>
        <strain evidence="6 8">I ESC-2004</strain>
    </source>
</reference>
<dbReference type="Pfam" id="PF13306">
    <property type="entry name" value="LRR_5"/>
    <property type="match status" value="1"/>
</dbReference>
<dbReference type="EMBL" id="KB309267">
    <property type="protein sequence ID" value="ELT94956.1"/>
    <property type="molecule type" value="Genomic_DNA"/>
</dbReference>
<dbReference type="EMBL" id="AMQN01012058">
    <property type="status" value="NOT_ANNOTATED_CDS"/>
    <property type="molecule type" value="Genomic_DNA"/>
</dbReference>
<dbReference type="STRING" id="283909.R7TU21"/>
<evidence type="ECO:0000313" key="8">
    <source>
        <dbReference type="Proteomes" id="UP000014760"/>
    </source>
</evidence>
<dbReference type="PROSITE" id="PS51450">
    <property type="entry name" value="LRR"/>
    <property type="match status" value="2"/>
</dbReference>
<evidence type="ECO:0000256" key="1">
    <source>
        <dbReference type="ARBA" id="ARBA00022614"/>
    </source>
</evidence>
<evidence type="ECO:0000256" key="4">
    <source>
        <dbReference type="SAM" id="MobiDB-lite"/>
    </source>
</evidence>
<dbReference type="PANTHER" id="PTHR24373">
    <property type="entry name" value="SLIT RELATED LEUCINE-RICH REPEAT NEURONAL PROTEIN"/>
    <property type="match status" value="1"/>
</dbReference>
<dbReference type="OrthoDB" id="1055097at2759"/>
<keyword evidence="1" id="KW-0433">Leucine-rich repeat</keyword>
<reference evidence="7" key="3">
    <citation type="submission" date="2015-06" db="UniProtKB">
        <authorList>
            <consortium name="EnsemblMetazoa"/>
        </authorList>
    </citation>
    <scope>IDENTIFICATION</scope>
</reference>
<dbReference type="InterPro" id="IPR001611">
    <property type="entry name" value="Leu-rich_rpt"/>
</dbReference>
<dbReference type="SMART" id="SM00369">
    <property type="entry name" value="LRR_TYP"/>
    <property type="match status" value="12"/>
</dbReference>
<dbReference type="EnsemblMetazoa" id="CapteT222038">
    <property type="protein sequence ID" value="CapteP222038"/>
    <property type="gene ID" value="CapteG222038"/>
</dbReference>
<keyword evidence="5" id="KW-0812">Transmembrane</keyword>
<feature type="transmembrane region" description="Helical" evidence="5">
    <location>
        <begin position="670"/>
        <end position="695"/>
    </location>
</feature>
<dbReference type="OMA" id="CANSHLR"/>
<dbReference type="PANTHER" id="PTHR24373:SF370">
    <property type="entry name" value="FISH-LIPS, ISOFORM E"/>
    <property type="match status" value="1"/>
</dbReference>
<dbReference type="AlphaFoldDB" id="R7TU21"/>
<sequence length="818" mass="90447">MDRLSQVCGVVKIRRMTRIHVVLLCFVFAQGRHHGGKGDARDVCAKVCSCRANRSVVDCRDNRLTIVPNHLPHNTRELNLDWNRIGALDSGVFTNVTSTLKQLSIRYNNIIFINDQAFSNLTHLRVISLEGNWLETLPNDVFAACASNLKELSLAYNYLDLRVLNASLSAFPKLHKLDLSGSNFAAGPHLPEYFVNSTHLKELILRDVNFGEISAAFFAPLSEANQLRKLDMHNATITSVHPSAFAVFKNLNTLNLSGSFLSLQSLQNILAGFFNNSLGSLSLQGLRLTNVSSFPSDLLTNLEFSGLKKLHLDGNHEIFAGAIPPSFFQALSSLNELHMEKCGLNNLSNGSFTGLISLKKMNLKHNLISCRYGFQCKGLFSETAFASLEQLDLSDNVISMETDDLCIDGEIFANLQYLSLSNNSIKQVPKGLFAGLTSLQYLDLSFNPISSIQPHCFRSLHALQRLDIVGCSSLRHLHNGTFIGLRSLSKLHLHDNALEEVDKGALLGMGHLLELSLRRNRLTGATFSQVVAESPHLHYLDLGENLLDRPPKGLLQGARNLSRLLLEHNHISYCLGMPILEHLRVLNLSFNALSSPACFEHSFSSQLVVNLANNPFHCGCDTQFALLFDQSHAIVEQRSAHLCGGSVKSYGGRSIFEGSVSEWDCRVRGIVVPVVSALVAGFLGVIFGGVMVSICRVSCSSPSHKGDGDGSDSSCECGDCGMGMDDIHRRQRRRRRPKKSKRKSALSIVSDECLIKENDDEEDDEVPEEESEREEPSDVDQYEDHDINKMIDVIVSESNIDDLDNSETDRLTPGCFPV</sequence>
<dbReference type="InterPro" id="IPR003591">
    <property type="entry name" value="Leu-rich_rpt_typical-subtyp"/>
</dbReference>
<proteinExistence type="predicted"/>
<evidence type="ECO:0000256" key="3">
    <source>
        <dbReference type="ARBA" id="ARBA00022737"/>
    </source>
</evidence>
<dbReference type="Pfam" id="PF13855">
    <property type="entry name" value="LRR_8"/>
    <property type="match status" value="3"/>
</dbReference>
<reference evidence="8" key="1">
    <citation type="submission" date="2012-12" db="EMBL/GenBank/DDBJ databases">
        <authorList>
            <person name="Hellsten U."/>
            <person name="Grimwood J."/>
            <person name="Chapman J.A."/>
            <person name="Shapiro H."/>
            <person name="Aerts A."/>
            <person name="Otillar R.P."/>
            <person name="Terry A.Y."/>
            <person name="Boore J.L."/>
            <person name="Simakov O."/>
            <person name="Marletaz F."/>
            <person name="Cho S.-J."/>
            <person name="Edsinger-Gonzales E."/>
            <person name="Havlak P."/>
            <person name="Kuo D.-H."/>
            <person name="Larsson T."/>
            <person name="Lv J."/>
            <person name="Arendt D."/>
            <person name="Savage R."/>
            <person name="Osoegawa K."/>
            <person name="de Jong P."/>
            <person name="Lindberg D.R."/>
            <person name="Seaver E.C."/>
            <person name="Weisblat D.A."/>
            <person name="Putnam N.H."/>
            <person name="Grigoriev I.V."/>
            <person name="Rokhsar D.S."/>
        </authorList>
    </citation>
    <scope>NUCLEOTIDE SEQUENCE</scope>
    <source>
        <strain evidence="8">I ESC-2004</strain>
    </source>
</reference>
<dbReference type="SUPFAM" id="SSF52058">
    <property type="entry name" value="L domain-like"/>
    <property type="match status" value="2"/>
</dbReference>
<dbReference type="GO" id="GO:0031012">
    <property type="term" value="C:extracellular matrix"/>
    <property type="evidence" value="ECO:0007669"/>
    <property type="project" value="TreeGrafter"/>
</dbReference>
<feature type="compositionally biased region" description="Acidic residues" evidence="4">
    <location>
        <begin position="758"/>
        <end position="781"/>
    </location>
</feature>
<keyword evidence="3" id="KW-0677">Repeat</keyword>
<organism evidence="6">
    <name type="scientific">Capitella teleta</name>
    <name type="common">Polychaete worm</name>
    <dbReference type="NCBI Taxonomy" id="283909"/>
    <lineage>
        <taxon>Eukaryota</taxon>
        <taxon>Metazoa</taxon>
        <taxon>Spiralia</taxon>
        <taxon>Lophotrochozoa</taxon>
        <taxon>Annelida</taxon>
        <taxon>Polychaeta</taxon>
        <taxon>Sedentaria</taxon>
        <taxon>Scolecida</taxon>
        <taxon>Capitellidae</taxon>
        <taxon>Capitella</taxon>
    </lineage>
</organism>
<evidence type="ECO:0000313" key="6">
    <source>
        <dbReference type="EMBL" id="ELT94956.1"/>
    </source>
</evidence>
<dbReference type="HOGENOM" id="CLU_345543_0_0_1"/>